<keyword evidence="23" id="KW-1185">Reference proteome</keyword>
<dbReference type="CDD" id="cd16434">
    <property type="entry name" value="CheB-CheR_fusion"/>
    <property type="match status" value="1"/>
</dbReference>
<dbReference type="SUPFAM" id="SSF55874">
    <property type="entry name" value="ATPase domain of HSP90 chaperone/DNA topoisomerase II/histidine kinase"/>
    <property type="match status" value="1"/>
</dbReference>
<dbReference type="InterPro" id="IPR036890">
    <property type="entry name" value="HATPase_C_sf"/>
</dbReference>
<dbReference type="PANTHER" id="PTHR43047:SF72">
    <property type="entry name" value="OSMOSENSING HISTIDINE PROTEIN KINASE SLN1"/>
    <property type="match status" value="1"/>
</dbReference>
<evidence type="ECO:0000256" key="5">
    <source>
        <dbReference type="ARBA" id="ARBA00022519"/>
    </source>
</evidence>
<dbReference type="RefSeq" id="WP_145060703.1">
    <property type="nucleotide sequence ID" value="NZ_CP036263.1"/>
</dbReference>
<dbReference type="GO" id="GO:0006935">
    <property type="term" value="P:chemotaxis"/>
    <property type="evidence" value="ECO:0007669"/>
    <property type="project" value="InterPro"/>
</dbReference>
<dbReference type="InterPro" id="IPR036097">
    <property type="entry name" value="HisK_dim/P_sf"/>
</dbReference>
<dbReference type="Proteomes" id="UP000319852">
    <property type="component" value="Chromosome"/>
</dbReference>
<dbReference type="EMBL" id="CP036263">
    <property type="protein sequence ID" value="QDS99493.1"/>
    <property type="molecule type" value="Genomic_DNA"/>
</dbReference>
<dbReference type="Gene3D" id="3.40.50.2300">
    <property type="match status" value="2"/>
</dbReference>
<keyword evidence="9" id="KW-0677">Repeat</keyword>
<evidence type="ECO:0000256" key="14">
    <source>
        <dbReference type="PROSITE-ProRule" id="PRU00050"/>
    </source>
</evidence>
<evidence type="ECO:0000256" key="8">
    <source>
        <dbReference type="ARBA" id="ARBA00022692"/>
    </source>
</evidence>
<evidence type="ECO:0000256" key="4">
    <source>
        <dbReference type="ARBA" id="ARBA00022475"/>
    </source>
</evidence>
<gene>
    <name evidence="22" type="primary">barA</name>
    <name evidence="22" type="ORF">HG15A2_28160</name>
</gene>
<feature type="domain" description="CheB-type methylesterase" evidence="21">
    <location>
        <begin position="46"/>
        <end position="210"/>
    </location>
</feature>
<dbReference type="InterPro" id="IPR000014">
    <property type="entry name" value="PAS"/>
</dbReference>
<dbReference type="PRINTS" id="PR00344">
    <property type="entry name" value="BCTRLSENSOR"/>
</dbReference>
<evidence type="ECO:0000256" key="6">
    <source>
        <dbReference type="ARBA" id="ARBA00022553"/>
    </source>
</evidence>
<protein>
    <recommendedName>
        <fullName evidence="3">histidine kinase</fullName>
        <ecNumber evidence="3">2.7.13.3</ecNumber>
    </recommendedName>
</protein>
<dbReference type="PROSITE" id="PS50110">
    <property type="entry name" value="RESPONSE_REGULATORY"/>
    <property type="match status" value="2"/>
</dbReference>
<dbReference type="GO" id="GO:0005886">
    <property type="term" value="C:plasma membrane"/>
    <property type="evidence" value="ECO:0007669"/>
    <property type="project" value="UniProtKB-SubCell"/>
</dbReference>
<reference evidence="22 23" key="1">
    <citation type="submission" date="2019-02" db="EMBL/GenBank/DDBJ databases">
        <title>Deep-cultivation of Planctomycetes and their phenomic and genomic characterization uncovers novel biology.</title>
        <authorList>
            <person name="Wiegand S."/>
            <person name="Jogler M."/>
            <person name="Boedeker C."/>
            <person name="Pinto D."/>
            <person name="Vollmers J."/>
            <person name="Rivas-Marin E."/>
            <person name="Kohn T."/>
            <person name="Peeters S.H."/>
            <person name="Heuer A."/>
            <person name="Rast P."/>
            <person name="Oberbeckmann S."/>
            <person name="Bunk B."/>
            <person name="Jeske O."/>
            <person name="Meyerdierks A."/>
            <person name="Storesund J.E."/>
            <person name="Kallscheuer N."/>
            <person name="Luecker S."/>
            <person name="Lage O.M."/>
            <person name="Pohl T."/>
            <person name="Merkel B.J."/>
            <person name="Hornburger P."/>
            <person name="Mueller R.-W."/>
            <person name="Bruemmer F."/>
            <person name="Labrenz M."/>
            <person name="Spormann A.M."/>
            <person name="Op den Camp H."/>
            <person name="Overmann J."/>
            <person name="Amann R."/>
            <person name="Jetten M.S.M."/>
            <person name="Mascher T."/>
            <person name="Medema M.H."/>
            <person name="Devos D.P."/>
            <person name="Kaster A.-K."/>
            <person name="Ovreas L."/>
            <person name="Rohde M."/>
            <person name="Galperin M.Y."/>
            <person name="Jogler C."/>
        </authorList>
    </citation>
    <scope>NUCLEOTIDE SEQUENCE [LARGE SCALE GENOMIC DNA]</scope>
    <source>
        <strain evidence="22 23">HG15A2</strain>
    </source>
</reference>
<dbReference type="GO" id="GO:0000155">
    <property type="term" value="F:phosphorelay sensor kinase activity"/>
    <property type="evidence" value="ECO:0007669"/>
    <property type="project" value="InterPro"/>
</dbReference>
<keyword evidence="10" id="KW-0547">Nucleotide-binding</keyword>
<feature type="domain" description="Histidine kinase" evidence="17">
    <location>
        <begin position="1549"/>
        <end position="1769"/>
    </location>
</feature>
<feature type="domain" description="PAC" evidence="20">
    <location>
        <begin position="1058"/>
        <end position="1110"/>
    </location>
</feature>
<dbReference type="InterPro" id="IPR004358">
    <property type="entry name" value="Sig_transdc_His_kin-like_C"/>
</dbReference>
<dbReference type="InterPro" id="IPR035965">
    <property type="entry name" value="PAS-like_dom_sf"/>
</dbReference>
<dbReference type="CDD" id="cd17546">
    <property type="entry name" value="REC_hyHK_CKI1_RcsC-like"/>
    <property type="match status" value="1"/>
</dbReference>
<dbReference type="PROSITE" id="PS50112">
    <property type="entry name" value="PAS"/>
    <property type="match status" value="3"/>
</dbReference>
<dbReference type="Gene3D" id="3.40.50.180">
    <property type="entry name" value="Methylesterase CheB, C-terminal domain"/>
    <property type="match status" value="1"/>
</dbReference>
<evidence type="ECO:0000256" key="16">
    <source>
        <dbReference type="SAM" id="MobiDB-lite"/>
    </source>
</evidence>
<dbReference type="Pfam" id="PF00072">
    <property type="entry name" value="Response_reg"/>
    <property type="match status" value="2"/>
</dbReference>
<evidence type="ECO:0000256" key="2">
    <source>
        <dbReference type="ARBA" id="ARBA00004429"/>
    </source>
</evidence>
<dbReference type="InterPro" id="IPR011006">
    <property type="entry name" value="CheY-like_superfamily"/>
</dbReference>
<dbReference type="Pfam" id="PF08448">
    <property type="entry name" value="PAS_4"/>
    <property type="match status" value="2"/>
</dbReference>
<dbReference type="CDD" id="cd00082">
    <property type="entry name" value="HisKA"/>
    <property type="match status" value="1"/>
</dbReference>
<dbReference type="KEGG" id="amob:HG15A2_28160"/>
<dbReference type="Gene3D" id="1.10.287.130">
    <property type="match status" value="1"/>
</dbReference>
<dbReference type="Gene3D" id="3.30.450.40">
    <property type="match status" value="2"/>
</dbReference>
<evidence type="ECO:0000259" key="21">
    <source>
        <dbReference type="PROSITE" id="PS50122"/>
    </source>
</evidence>
<dbReference type="GO" id="GO:0006355">
    <property type="term" value="P:regulation of DNA-templated transcription"/>
    <property type="evidence" value="ECO:0007669"/>
    <property type="project" value="InterPro"/>
</dbReference>
<feature type="domain" description="Response regulatory" evidence="18">
    <location>
        <begin position="1799"/>
        <end position="1918"/>
    </location>
</feature>
<dbReference type="SMART" id="SM00065">
    <property type="entry name" value="GAF"/>
    <property type="match status" value="2"/>
</dbReference>
<dbReference type="InterPro" id="IPR013656">
    <property type="entry name" value="PAS_4"/>
</dbReference>
<keyword evidence="7 22" id="KW-0808">Transferase</keyword>
<dbReference type="PROSITE" id="PS50109">
    <property type="entry name" value="HIS_KIN"/>
    <property type="match status" value="1"/>
</dbReference>
<feature type="domain" description="PAS" evidence="19">
    <location>
        <begin position="595"/>
        <end position="666"/>
    </location>
</feature>
<feature type="region of interest" description="Disordered" evidence="16">
    <location>
        <begin position="197"/>
        <end position="216"/>
    </location>
</feature>
<keyword evidence="5" id="KW-0997">Cell inner membrane</keyword>
<dbReference type="InterPro" id="IPR029016">
    <property type="entry name" value="GAF-like_dom_sf"/>
</dbReference>
<feature type="modified residue" description="4-aspartylphosphate" evidence="15">
    <location>
        <position position="1985"/>
    </location>
</feature>
<dbReference type="CDD" id="cd00130">
    <property type="entry name" value="PAS"/>
    <property type="match status" value="5"/>
</dbReference>
<dbReference type="SUPFAM" id="SSF52172">
    <property type="entry name" value="CheY-like"/>
    <property type="match status" value="2"/>
</dbReference>
<keyword evidence="4" id="KW-1003">Cell membrane</keyword>
<keyword evidence="12" id="KW-1133">Transmembrane helix</keyword>
<name>A0A517MX98_9BACT</name>
<comment type="caution">
    <text evidence="14">Lacks conserved residue(s) required for the propagation of feature annotation.</text>
</comment>
<dbReference type="FunFam" id="2.10.70.100:FF:000001">
    <property type="entry name" value="Sensory transduction histidine kinase"/>
    <property type="match status" value="1"/>
</dbReference>
<dbReference type="SMART" id="SM00086">
    <property type="entry name" value="PAC"/>
    <property type="match status" value="7"/>
</dbReference>
<dbReference type="SMART" id="SM00388">
    <property type="entry name" value="HisKA"/>
    <property type="match status" value="1"/>
</dbReference>
<feature type="domain" description="PAS" evidence="19">
    <location>
        <begin position="725"/>
        <end position="797"/>
    </location>
</feature>
<evidence type="ECO:0000256" key="13">
    <source>
        <dbReference type="ARBA" id="ARBA00023136"/>
    </source>
</evidence>
<feature type="compositionally biased region" description="Polar residues" evidence="16">
    <location>
        <begin position="197"/>
        <end position="214"/>
    </location>
</feature>
<dbReference type="SUPFAM" id="SSF52738">
    <property type="entry name" value="Methylesterase CheB, C-terminal domain"/>
    <property type="match status" value="1"/>
</dbReference>
<keyword evidence="11 22" id="KW-0418">Kinase</keyword>
<evidence type="ECO:0000259" key="18">
    <source>
        <dbReference type="PROSITE" id="PS50110"/>
    </source>
</evidence>
<evidence type="ECO:0000259" key="20">
    <source>
        <dbReference type="PROSITE" id="PS50113"/>
    </source>
</evidence>
<feature type="domain" description="PAC" evidence="20">
    <location>
        <begin position="1305"/>
        <end position="1357"/>
    </location>
</feature>
<evidence type="ECO:0000256" key="1">
    <source>
        <dbReference type="ARBA" id="ARBA00000085"/>
    </source>
</evidence>
<dbReference type="Pfam" id="PF01339">
    <property type="entry name" value="CheB_methylest"/>
    <property type="match status" value="1"/>
</dbReference>
<dbReference type="FunFam" id="3.30.565.10:FF:000010">
    <property type="entry name" value="Sensor histidine kinase RcsC"/>
    <property type="match status" value="1"/>
</dbReference>
<evidence type="ECO:0000256" key="15">
    <source>
        <dbReference type="PROSITE-ProRule" id="PRU00169"/>
    </source>
</evidence>
<dbReference type="FunFam" id="3.30.450.20:FF:000155">
    <property type="entry name" value="Sensor histidine kinase TodS"/>
    <property type="match status" value="1"/>
</dbReference>
<dbReference type="PROSITE" id="PS50122">
    <property type="entry name" value="CHEB"/>
    <property type="match status" value="1"/>
</dbReference>
<evidence type="ECO:0000256" key="11">
    <source>
        <dbReference type="ARBA" id="ARBA00022777"/>
    </source>
</evidence>
<evidence type="ECO:0000313" key="23">
    <source>
        <dbReference type="Proteomes" id="UP000319852"/>
    </source>
</evidence>
<feature type="domain" description="PAC" evidence="20">
    <location>
        <begin position="673"/>
        <end position="724"/>
    </location>
</feature>
<dbReference type="Gene3D" id="2.10.70.100">
    <property type="match status" value="3"/>
</dbReference>
<evidence type="ECO:0000259" key="19">
    <source>
        <dbReference type="PROSITE" id="PS50112"/>
    </source>
</evidence>
<evidence type="ECO:0000259" key="17">
    <source>
        <dbReference type="PROSITE" id="PS50109"/>
    </source>
</evidence>
<dbReference type="Gene3D" id="3.30.565.10">
    <property type="entry name" value="Histidine kinase-like ATPase, C-terminal domain"/>
    <property type="match status" value="1"/>
</dbReference>
<organism evidence="22 23">
    <name type="scientific">Adhaeretor mobilis</name>
    <dbReference type="NCBI Taxonomy" id="1930276"/>
    <lineage>
        <taxon>Bacteria</taxon>
        <taxon>Pseudomonadati</taxon>
        <taxon>Planctomycetota</taxon>
        <taxon>Planctomycetia</taxon>
        <taxon>Pirellulales</taxon>
        <taxon>Lacipirellulaceae</taxon>
        <taxon>Adhaeretor</taxon>
    </lineage>
</organism>
<accession>A0A517MX98</accession>
<dbReference type="Gene3D" id="3.30.450.20">
    <property type="entry name" value="PAS domain"/>
    <property type="match status" value="7"/>
</dbReference>
<dbReference type="SUPFAM" id="SSF55785">
    <property type="entry name" value="PYP-like sensor domain (PAS domain)"/>
    <property type="match status" value="7"/>
</dbReference>
<evidence type="ECO:0000256" key="3">
    <source>
        <dbReference type="ARBA" id="ARBA00012438"/>
    </source>
</evidence>
<dbReference type="InterPro" id="IPR003661">
    <property type="entry name" value="HisK_dim/P_dom"/>
</dbReference>
<evidence type="ECO:0000256" key="10">
    <source>
        <dbReference type="ARBA" id="ARBA00022741"/>
    </source>
</evidence>
<dbReference type="Pfam" id="PF08447">
    <property type="entry name" value="PAS_3"/>
    <property type="match status" value="3"/>
</dbReference>
<dbReference type="CDD" id="cd16922">
    <property type="entry name" value="HATPase_EvgS-ArcB-TorS-like"/>
    <property type="match status" value="1"/>
</dbReference>
<dbReference type="InterPro" id="IPR035909">
    <property type="entry name" value="CheB_C"/>
</dbReference>
<dbReference type="InterPro" id="IPR005467">
    <property type="entry name" value="His_kinase_dom"/>
</dbReference>
<dbReference type="InterPro" id="IPR013655">
    <property type="entry name" value="PAS_fold_3"/>
</dbReference>
<dbReference type="Pfam" id="PF00512">
    <property type="entry name" value="HisKA"/>
    <property type="match status" value="1"/>
</dbReference>
<dbReference type="GO" id="GO:0005737">
    <property type="term" value="C:cytoplasm"/>
    <property type="evidence" value="ECO:0007669"/>
    <property type="project" value="InterPro"/>
</dbReference>
<keyword evidence="8" id="KW-0812">Transmembrane</keyword>
<evidence type="ECO:0000313" key="22">
    <source>
        <dbReference type="EMBL" id="QDS99493.1"/>
    </source>
</evidence>
<dbReference type="SUPFAM" id="SSF55781">
    <property type="entry name" value="GAF domain-like"/>
    <property type="match status" value="2"/>
</dbReference>
<dbReference type="PANTHER" id="PTHR43047">
    <property type="entry name" value="TWO-COMPONENT HISTIDINE PROTEIN KINASE"/>
    <property type="match status" value="1"/>
</dbReference>
<feature type="compositionally biased region" description="Polar residues" evidence="16">
    <location>
        <begin position="258"/>
        <end position="280"/>
    </location>
</feature>
<feature type="domain" description="PAS" evidence="19">
    <location>
        <begin position="855"/>
        <end position="929"/>
    </location>
</feature>
<dbReference type="SMART" id="SM00091">
    <property type="entry name" value="PAS"/>
    <property type="match status" value="7"/>
</dbReference>
<dbReference type="GO" id="GO:0008984">
    <property type="term" value="F:protein-glutamate methylesterase activity"/>
    <property type="evidence" value="ECO:0007669"/>
    <property type="project" value="InterPro"/>
</dbReference>
<sequence length="2052" mass="228862">MLAVAAFIGDNSRSKLRRDRRDDASLSYALESEMPDNEGRIDNGKLATPRAIVAIGSATGGLESLELFLEKLPVDLGVALVIVQHLNTDGSDVICEVVSRISPLPVVALGESPTVVEANHAYVSPQRCEVELRQGRLIATEIEDDSRRAEVIDTLFRSLAGGSDLPLVGVVLSGDGTDGSQGLDTIQKVGGLTISQDAESAAQQEMPQNASQFSDHILSPQKIPTRLKEFLGNCSGATKPSSAQDLPSIASRDYASSDKVSSDSQGPSQESRPSSGLSKTQLREANVALQSSKDEIEAGMEALSRAYRDVDQLLDGMQIASIFLDNRGNINRFTPSAAQIYDLQDDDVGRPLSVIAHRVVEMPPLPNSSEIATSEIPIEHELLTNDNHWFVRRTILYRQDDQFEGLILTFVDVTEQKRDALRLAVAHDVIQILAAADSFDRVSPQILEAVRSNLNADLCSLWLLDSRDNKLYCDETVISPTKSHLQQFVEAGSQLRLGRGEGLAGTVWQSEEPQWIENVTDDTQFVRRQLAIDSGLIGGAAMPINTGMRFYGAIEIYADHILRHEQSLLDMLQGVGHEIGQFIRRKRLDEKLLDEQTRKTAVLESALDCIVTMDIRGNIIDFNPAAERAFAIPSKTAIGQPLADLIIPEKFRDAHRKGLKRFLETGESEFLGKRIELTAQRADGTEFPIELAINASQRRNGTPFFTAYLRDITERRQWEQEISNRERRLNLAFDAGHIGSWEWDVVEDRITWSHQLYKLFGYTNEQFNHTREGFLDIIHPDDRERVRERLEALFTEACHEYEMEFRIMRGDNQDIIWTYGRGAILRDEQHRPLSITAVASDITSRKKLELQLTDREAHLRRVIDNMIGFVGVLDETGRLLEANETALQSGGVSRDEVIGKKFWDCYWWNYDPVVAALLKEAIQHAAAGEIIRYDATVRMANDSRLIIDFMLVPVTNEDGKVTHLIPSGVDIQDRKEAESNLADAKERLDLAMQVSQVAAWSWHMETNEVVADDNLKRLFGFNIDDNPKLSTFLSRIDEGDRARVAESIERSVQDGEYFKEEYQINKPSGERRWMRARGSARQGRDGSVDDFYGVIADITDQKHFELELADREAHLRRVINHQLGLVGVIGKDGLLLEVDDRSLAIARLDREDAVGKHFADLPWWNYDDAVSQRIRDAMDRALAGEIVRFDVPLFSAGAAGLMIDFMIAPVYGSDGQVEYLIPSGVDISERKSLEQRLSMALQSGGMAAWEWTPEQSVWSEALYDLLGLPSSTTADPETFFEQVHEQDIEGLQLAWDKATRGEQPYAHEFRIRRPDGEIRWVAGAGEFERDATGEVNRIYGLNWDITVRKLEEQRLKRIAEHEHFLVEANKMLAASLDYQQTLANLTNLCVPVLADWAFIDLLGEDGNTHRVHVAHAEPTDSDLAAEVAKFPAKPSTPDQPSARGLFEVKAMLIPDFTDEILVKAAQNKEHETVIRAVGPRSLIVVPLIARKSSLGALTLITSQSGRNYDKYDLKVAKELARHAAMAVENARLYQAGQQANIAKSDFLANMSHEIRTPMTAVLGYTDLLIGQESNPEKSEHLLTIKRNGQYLLDIINDILDLSKIEAGKLEITPERFPLHRLVADVQSSMYVRAREKQLDFRVQYDGRIPKVIESDPKRLRQILVNLVGNALKFTEEGSVRLIVRFLDSESTPRVQIDVVDTGIGITKEQRTRLFQDFSQADSSVSRKFGGTGLGLAISQRLARLLDGEITVDSVPGQGSTFSCVISAGDVSDVQLIKPALDTQEQPSVSRPTEHRLNCRVLVVDDRRDVRFLTMRILSSAGVEVSLAEDGIEALQMVKELAARGETWDLILLDMQMPRLDGYQTAARLREMQFTQPIIALTADAMHGDMNHCLRSGCNAYLSKPIDAQKLIEMVAEYTGQTEHGSNNSRVQHNSVSVLIVEDSIDACTALQRLLEIEGFKAHTAFDGKSAIEAAQTIEPAVVLLDIGLPDMSGYDVLKQMKALPALCGTKFIALTGDSHAEDSAKWQEAGFHHHLAKPTDLLLLVSLLNSEV</sequence>
<feature type="domain" description="PAC" evidence="20">
    <location>
        <begin position="801"/>
        <end position="854"/>
    </location>
</feature>
<dbReference type="PROSITE" id="PS50113">
    <property type="entry name" value="PAC"/>
    <property type="match status" value="6"/>
</dbReference>
<dbReference type="InterPro" id="IPR000700">
    <property type="entry name" value="PAS-assoc_C"/>
</dbReference>
<feature type="domain" description="PAC" evidence="20">
    <location>
        <begin position="931"/>
        <end position="983"/>
    </location>
</feature>
<dbReference type="InterPro" id="IPR001789">
    <property type="entry name" value="Sig_transdc_resp-reg_receiver"/>
</dbReference>
<keyword evidence="13" id="KW-0472">Membrane</keyword>
<dbReference type="GO" id="GO:0000166">
    <property type="term" value="F:nucleotide binding"/>
    <property type="evidence" value="ECO:0007669"/>
    <property type="project" value="UniProtKB-KW"/>
</dbReference>
<dbReference type="SMART" id="SM00448">
    <property type="entry name" value="REC"/>
    <property type="match status" value="2"/>
</dbReference>
<dbReference type="Pfam" id="PF13426">
    <property type="entry name" value="PAS_9"/>
    <property type="match status" value="1"/>
</dbReference>
<dbReference type="NCBIfam" id="TIGR00229">
    <property type="entry name" value="sensory_box"/>
    <property type="match status" value="5"/>
</dbReference>
<dbReference type="Pfam" id="PF13185">
    <property type="entry name" value="GAF_2"/>
    <property type="match status" value="2"/>
</dbReference>
<dbReference type="InterPro" id="IPR003018">
    <property type="entry name" value="GAF"/>
</dbReference>
<dbReference type="GO" id="GO:0000156">
    <property type="term" value="F:phosphorelay response regulator activity"/>
    <property type="evidence" value="ECO:0007669"/>
    <property type="project" value="InterPro"/>
</dbReference>
<dbReference type="Pfam" id="PF02518">
    <property type="entry name" value="HATPase_c"/>
    <property type="match status" value="1"/>
</dbReference>
<feature type="domain" description="PAC" evidence="20">
    <location>
        <begin position="1187"/>
        <end position="1239"/>
    </location>
</feature>
<dbReference type="EC" id="2.7.13.3" evidence="3"/>
<keyword evidence="6 15" id="KW-0597">Phosphoprotein</keyword>
<dbReference type="InterPro" id="IPR001610">
    <property type="entry name" value="PAC"/>
</dbReference>
<dbReference type="SUPFAM" id="SSF47384">
    <property type="entry name" value="Homodimeric domain of signal transducing histidine kinase"/>
    <property type="match status" value="1"/>
</dbReference>
<dbReference type="Pfam" id="PF13596">
    <property type="entry name" value="PAS_10"/>
    <property type="match status" value="1"/>
</dbReference>
<dbReference type="OrthoDB" id="288469at2"/>
<dbReference type="SMART" id="SM00387">
    <property type="entry name" value="HATPase_c"/>
    <property type="match status" value="1"/>
</dbReference>
<evidence type="ECO:0000256" key="7">
    <source>
        <dbReference type="ARBA" id="ARBA00022679"/>
    </source>
</evidence>
<evidence type="ECO:0000256" key="9">
    <source>
        <dbReference type="ARBA" id="ARBA00022737"/>
    </source>
</evidence>
<proteinExistence type="predicted"/>
<dbReference type="InterPro" id="IPR000673">
    <property type="entry name" value="Sig_transdc_resp-reg_Me-estase"/>
</dbReference>
<comment type="catalytic activity">
    <reaction evidence="1">
        <text>ATP + protein L-histidine = ADP + protein N-phospho-L-histidine.</text>
        <dbReference type="EC" id="2.7.13.3"/>
    </reaction>
</comment>
<evidence type="ECO:0000256" key="12">
    <source>
        <dbReference type="ARBA" id="ARBA00022989"/>
    </source>
</evidence>
<feature type="domain" description="Response regulatory" evidence="18">
    <location>
        <begin position="1936"/>
        <end position="2052"/>
    </location>
</feature>
<comment type="subcellular location">
    <subcellularLocation>
        <location evidence="2">Cell inner membrane</location>
        <topology evidence="2">Multi-pass membrane protein</topology>
    </subcellularLocation>
</comment>
<dbReference type="InterPro" id="IPR003594">
    <property type="entry name" value="HATPase_dom"/>
</dbReference>
<feature type="region of interest" description="Disordered" evidence="16">
    <location>
        <begin position="253"/>
        <end position="280"/>
    </location>
</feature>
<dbReference type="GO" id="GO:0009927">
    <property type="term" value="F:histidine phosphotransfer kinase activity"/>
    <property type="evidence" value="ECO:0007669"/>
    <property type="project" value="TreeGrafter"/>
</dbReference>
<feature type="modified residue" description="4-aspartylphosphate" evidence="15">
    <location>
        <position position="1853"/>
    </location>
</feature>